<evidence type="ECO:0000256" key="3">
    <source>
        <dbReference type="ARBA" id="ARBA00022692"/>
    </source>
</evidence>
<dbReference type="GO" id="GO:0005886">
    <property type="term" value="C:plasma membrane"/>
    <property type="evidence" value="ECO:0007669"/>
    <property type="project" value="UniProtKB-SubCell"/>
</dbReference>
<evidence type="ECO:0000256" key="5">
    <source>
        <dbReference type="ARBA" id="ARBA00023136"/>
    </source>
</evidence>
<dbReference type="PANTHER" id="PTHR30250:SF11">
    <property type="entry name" value="O-ANTIGEN TRANSPORTER-RELATED"/>
    <property type="match status" value="1"/>
</dbReference>
<name>A0AAU0MGF2_9MICO</name>
<dbReference type="Proteomes" id="UP001329313">
    <property type="component" value="Chromosome"/>
</dbReference>
<feature type="transmembrane region" description="Helical" evidence="6">
    <location>
        <begin position="111"/>
        <end position="137"/>
    </location>
</feature>
<feature type="transmembrane region" description="Helical" evidence="6">
    <location>
        <begin position="42"/>
        <end position="63"/>
    </location>
</feature>
<keyword evidence="4 6" id="KW-1133">Transmembrane helix</keyword>
<gene>
    <name evidence="7" type="ORF">RYJ27_11290</name>
</gene>
<dbReference type="EMBL" id="CP137080">
    <property type="protein sequence ID" value="WOQ69270.1"/>
    <property type="molecule type" value="Genomic_DNA"/>
</dbReference>
<dbReference type="AlphaFoldDB" id="A0AAU0MGF2"/>
<feature type="transmembrane region" description="Helical" evidence="6">
    <location>
        <begin position="291"/>
        <end position="309"/>
    </location>
</feature>
<feature type="transmembrane region" description="Helical" evidence="6">
    <location>
        <begin position="84"/>
        <end position="105"/>
    </location>
</feature>
<evidence type="ECO:0000256" key="4">
    <source>
        <dbReference type="ARBA" id="ARBA00022989"/>
    </source>
</evidence>
<evidence type="ECO:0008006" key="9">
    <source>
        <dbReference type="Google" id="ProtNLM"/>
    </source>
</evidence>
<feature type="transmembrane region" description="Helical" evidence="6">
    <location>
        <begin position="223"/>
        <end position="245"/>
    </location>
</feature>
<accession>A0AAU0MGF2</accession>
<sequence>MRFRRLLYLATFLMVPALSAVTPLIAIPAITSTAGARGWEAYALGLSIGSAACVIIELGWPLTGPQRVAAEPPGRRWATLVSSVRTRLLALLVLAPLAVLVAIALTRITGASYTITAALMAATSAATGLSGNWYFTGVGRPLRILTSDALPRALLVVAGSIAVVNGAPLQTIPAAFLIAVLFSPIASLLLARHEREGPTRFRLRDDIATIRGQLTAMSGRSIAALYAALPITLVGIFAPSALAAFAAVERLMRMSLTILQAVPNALQNWLGQARDPAEIRHRVLTVIKLNLALGLVCGVGFAVLAPWISSILFTGTVVVDPLLAAASGTVLALVCLTRATGPLGLIRYRKIHAVTISAAAAAAVGVPAICVLAVFYGAVGATLGGVLAETTAAVVQIVVLARVMRRRT</sequence>
<feature type="transmembrane region" description="Helical" evidence="6">
    <location>
        <begin position="351"/>
        <end position="376"/>
    </location>
</feature>
<organism evidence="7 8">
    <name type="scientific">Microbacterium limosum</name>
    <dbReference type="NCBI Taxonomy" id="3079935"/>
    <lineage>
        <taxon>Bacteria</taxon>
        <taxon>Bacillati</taxon>
        <taxon>Actinomycetota</taxon>
        <taxon>Actinomycetes</taxon>
        <taxon>Micrococcales</taxon>
        <taxon>Microbacteriaceae</taxon>
        <taxon>Microbacterium</taxon>
    </lineage>
</organism>
<keyword evidence="2" id="KW-1003">Cell membrane</keyword>
<dbReference type="KEGG" id="mliy:RYJ27_11290"/>
<feature type="transmembrane region" description="Helical" evidence="6">
    <location>
        <begin position="321"/>
        <end position="339"/>
    </location>
</feature>
<feature type="transmembrane region" description="Helical" evidence="6">
    <location>
        <begin position="149"/>
        <end position="166"/>
    </location>
</feature>
<evidence type="ECO:0000256" key="1">
    <source>
        <dbReference type="ARBA" id="ARBA00004651"/>
    </source>
</evidence>
<protein>
    <recommendedName>
        <fullName evidence="9">O-antigen/teichoic acid export membrane protein</fullName>
    </recommendedName>
</protein>
<dbReference type="InterPro" id="IPR050833">
    <property type="entry name" value="Poly_Biosynth_Transport"/>
</dbReference>
<keyword evidence="3 6" id="KW-0812">Transmembrane</keyword>
<evidence type="ECO:0000256" key="2">
    <source>
        <dbReference type="ARBA" id="ARBA00022475"/>
    </source>
</evidence>
<keyword evidence="5 6" id="KW-0472">Membrane</keyword>
<dbReference type="RefSeq" id="WP_330170401.1">
    <property type="nucleotide sequence ID" value="NZ_CP137080.1"/>
</dbReference>
<evidence type="ECO:0000313" key="7">
    <source>
        <dbReference type="EMBL" id="WOQ69270.1"/>
    </source>
</evidence>
<evidence type="ECO:0000256" key="6">
    <source>
        <dbReference type="SAM" id="Phobius"/>
    </source>
</evidence>
<feature type="transmembrane region" description="Helical" evidence="6">
    <location>
        <begin position="382"/>
        <end position="403"/>
    </location>
</feature>
<keyword evidence="8" id="KW-1185">Reference proteome</keyword>
<evidence type="ECO:0000313" key="8">
    <source>
        <dbReference type="Proteomes" id="UP001329313"/>
    </source>
</evidence>
<proteinExistence type="predicted"/>
<dbReference type="PANTHER" id="PTHR30250">
    <property type="entry name" value="PST FAMILY PREDICTED COLANIC ACID TRANSPORTER"/>
    <property type="match status" value="1"/>
</dbReference>
<comment type="subcellular location">
    <subcellularLocation>
        <location evidence="1">Cell membrane</location>
        <topology evidence="1">Multi-pass membrane protein</topology>
    </subcellularLocation>
</comment>
<reference evidence="7 8" key="1">
    <citation type="submission" date="2023-10" db="EMBL/GenBank/DDBJ databases">
        <title>Y20.</title>
        <authorList>
            <person name="Zhang G."/>
            <person name="Ding Y."/>
        </authorList>
    </citation>
    <scope>NUCLEOTIDE SEQUENCE [LARGE SCALE GENOMIC DNA]</scope>
    <source>
        <strain evidence="7 8">Y20</strain>
    </source>
</reference>